<evidence type="ECO:0000313" key="2">
    <source>
        <dbReference type="Proteomes" id="UP000241868"/>
    </source>
</evidence>
<dbReference type="EMBL" id="PXYY01000028">
    <property type="protein sequence ID" value="PSJ80495.1"/>
    <property type="molecule type" value="Genomic_DNA"/>
</dbReference>
<protein>
    <submittedName>
        <fullName evidence="1">Uncharacterized protein</fullName>
    </submittedName>
</protein>
<proteinExistence type="predicted"/>
<name>A0A2P7U0M9_9NEIS</name>
<dbReference type="OrthoDB" id="8611443at2"/>
<organism evidence="1 2">
    <name type="scientific">Neisseria iguanae</name>
    <dbReference type="NCBI Taxonomy" id="90242"/>
    <lineage>
        <taxon>Bacteria</taxon>
        <taxon>Pseudomonadati</taxon>
        <taxon>Pseudomonadota</taxon>
        <taxon>Betaproteobacteria</taxon>
        <taxon>Neisseriales</taxon>
        <taxon>Neisseriaceae</taxon>
        <taxon>Neisseria</taxon>
    </lineage>
</organism>
<keyword evidence="2" id="KW-1185">Reference proteome</keyword>
<dbReference type="RefSeq" id="WP_106741341.1">
    <property type="nucleotide sequence ID" value="NZ_PXYY01000028.1"/>
</dbReference>
<evidence type="ECO:0000313" key="1">
    <source>
        <dbReference type="EMBL" id="PSJ80495.1"/>
    </source>
</evidence>
<sequence>MPSSNPQTVADVVMDTTYLSSSFGVMAFLNQLNGTVGHIQFTGHETVESYKVGLKKNQNKGLVFKVLIPTALAGWKNRILIFPFSLVSFTGRKQLETI</sequence>
<reference evidence="1 2" key="1">
    <citation type="submission" date="2018-03" db="EMBL/GenBank/DDBJ databases">
        <title>Neisseria weixii sp. nov., isolated from the intestinal contents of Tibetan Plateau pika (Ochotona curzoniae) in Yushu, Qinghai Province, China.</title>
        <authorList>
            <person name="Gui Z."/>
        </authorList>
    </citation>
    <scope>NUCLEOTIDE SEQUENCE [LARGE SCALE GENOMIC DNA]</scope>
    <source>
        <strain evidence="1 2">ATCC 51483</strain>
    </source>
</reference>
<gene>
    <name evidence="1" type="ORF">C7N83_06025</name>
</gene>
<dbReference type="Proteomes" id="UP000241868">
    <property type="component" value="Unassembled WGS sequence"/>
</dbReference>
<comment type="caution">
    <text evidence="1">The sequence shown here is derived from an EMBL/GenBank/DDBJ whole genome shotgun (WGS) entry which is preliminary data.</text>
</comment>
<accession>A0A2P7U0M9</accession>
<dbReference type="AlphaFoldDB" id="A0A2P7U0M9"/>